<dbReference type="KEGG" id="daur:Daura_50690"/>
<dbReference type="PANTHER" id="PTHR14239">
    <property type="entry name" value="DUDULIN-RELATED"/>
    <property type="match status" value="1"/>
</dbReference>
<feature type="domain" description="Pyrroline-5-carboxylate reductase catalytic N-terminal" evidence="2">
    <location>
        <begin position="6"/>
        <end position="94"/>
    </location>
</feature>
<protein>
    <submittedName>
        <fullName evidence="3">NAD(P)-binding domain-containing protein</fullName>
    </submittedName>
</protein>
<keyword evidence="1" id="KW-0560">Oxidoreductase</keyword>
<dbReference type="Proteomes" id="UP001058003">
    <property type="component" value="Chromosome"/>
</dbReference>
<evidence type="ECO:0000313" key="3">
    <source>
        <dbReference type="EMBL" id="UWZ54598.1"/>
    </source>
</evidence>
<accession>A0A9Q9IK85</accession>
<evidence type="ECO:0000259" key="2">
    <source>
        <dbReference type="Pfam" id="PF03807"/>
    </source>
</evidence>
<dbReference type="GO" id="GO:0016491">
    <property type="term" value="F:oxidoreductase activity"/>
    <property type="evidence" value="ECO:0007669"/>
    <property type="project" value="UniProtKB-KW"/>
</dbReference>
<proteinExistence type="predicted"/>
<reference evidence="3" key="1">
    <citation type="submission" date="2021-04" db="EMBL/GenBank/DDBJ databases">
        <title>Dactylosporangium aurantiacum NRRL B-8018 full assembly.</title>
        <authorList>
            <person name="Hartkoorn R.C."/>
            <person name="Beaudoing E."/>
            <person name="Hot D."/>
        </authorList>
    </citation>
    <scope>NUCLEOTIDE SEQUENCE</scope>
    <source>
        <strain evidence="3">NRRL B-8018</strain>
    </source>
</reference>
<dbReference type="RefSeq" id="WP_033360587.1">
    <property type="nucleotide sequence ID" value="NZ_CP073767.1"/>
</dbReference>
<dbReference type="AlphaFoldDB" id="A0A9Q9IK85"/>
<organism evidence="3 4">
    <name type="scientific">Dactylosporangium aurantiacum</name>
    <dbReference type="NCBI Taxonomy" id="35754"/>
    <lineage>
        <taxon>Bacteria</taxon>
        <taxon>Bacillati</taxon>
        <taxon>Actinomycetota</taxon>
        <taxon>Actinomycetes</taxon>
        <taxon>Micromonosporales</taxon>
        <taxon>Micromonosporaceae</taxon>
        <taxon>Dactylosporangium</taxon>
    </lineage>
</organism>
<dbReference type="EMBL" id="CP073767">
    <property type="protein sequence ID" value="UWZ54598.1"/>
    <property type="molecule type" value="Genomic_DNA"/>
</dbReference>
<dbReference type="SUPFAM" id="SSF51735">
    <property type="entry name" value="NAD(P)-binding Rossmann-fold domains"/>
    <property type="match status" value="1"/>
</dbReference>
<dbReference type="InterPro" id="IPR028939">
    <property type="entry name" value="P5C_Rdtase_cat_N"/>
</dbReference>
<keyword evidence="4" id="KW-1185">Reference proteome</keyword>
<name>A0A9Q9IK85_9ACTN</name>
<dbReference type="InterPro" id="IPR036291">
    <property type="entry name" value="NAD(P)-bd_dom_sf"/>
</dbReference>
<dbReference type="OrthoDB" id="3194817at2"/>
<dbReference type="Gene3D" id="3.40.50.720">
    <property type="entry name" value="NAD(P)-binding Rossmann-like Domain"/>
    <property type="match status" value="1"/>
</dbReference>
<sequence>MTDLNVGVLGTGMVGEAIATRLVEVGYDVVMGSRDAANPKAVAWAERTGGRAGTFADAAAHGPLLFNATPGGASLDVLRAAGDLAGKVLADISNDLTSAAVKPVAAGLQAAFPELKVVKTLNTVNCEIMVRPDLLSQPHTMFVAGDDTDAKALVKGVLAKFGWPERDVLDLGGIDKAFAMEQYLPLWLALWGVKGDLRFNLSVVS</sequence>
<gene>
    <name evidence="3" type="ORF">Daura_50690</name>
</gene>
<dbReference type="Pfam" id="PF03807">
    <property type="entry name" value="F420_oxidored"/>
    <property type="match status" value="1"/>
</dbReference>
<evidence type="ECO:0000313" key="4">
    <source>
        <dbReference type="Proteomes" id="UP001058003"/>
    </source>
</evidence>
<dbReference type="PANTHER" id="PTHR14239:SF10">
    <property type="entry name" value="REDUCTASE"/>
    <property type="match status" value="1"/>
</dbReference>
<dbReference type="InterPro" id="IPR051267">
    <property type="entry name" value="STEAP_metalloreductase"/>
</dbReference>
<evidence type="ECO:0000256" key="1">
    <source>
        <dbReference type="ARBA" id="ARBA00023002"/>
    </source>
</evidence>